<dbReference type="PANTHER" id="PTHR15224:SF1">
    <property type="entry name" value="NADH DEHYDROGENASE [UBIQUINONE] IRON-SULFUR PROTEIN 5"/>
    <property type="match status" value="1"/>
</dbReference>
<evidence type="ECO:0000256" key="7">
    <source>
        <dbReference type="ARBA" id="ARBA00022448"/>
    </source>
</evidence>
<evidence type="ECO:0000256" key="14">
    <source>
        <dbReference type="ARBA" id="ARBA00031222"/>
    </source>
</evidence>
<evidence type="ECO:0000256" key="3">
    <source>
        <dbReference type="ARBA" id="ARBA00004637"/>
    </source>
</evidence>
<dbReference type="InterPro" id="IPR019342">
    <property type="entry name" value="NADH_UbQ_OxRdtase_FeS-su5"/>
</dbReference>
<comment type="similarity">
    <text evidence="4">Belongs to the complex I NDUFS5 subunit family.</text>
</comment>
<dbReference type="VEuPathDB" id="FungiDB:PGTG_15433"/>
<evidence type="ECO:0000256" key="12">
    <source>
        <dbReference type="ARBA" id="ARBA00023136"/>
    </source>
</evidence>
<evidence type="ECO:0000313" key="18">
    <source>
        <dbReference type="Proteomes" id="UP000008783"/>
    </source>
</evidence>
<feature type="disulfide bond" evidence="16">
    <location>
        <begin position="14"/>
        <end position="44"/>
    </location>
</feature>
<dbReference type="OrthoDB" id="9992197at2759"/>
<keyword evidence="11" id="KW-0496">Mitochondrion</keyword>
<dbReference type="GO" id="GO:0045271">
    <property type="term" value="C:respiratory chain complex I"/>
    <property type="evidence" value="ECO:0000318"/>
    <property type="project" value="GO_Central"/>
</dbReference>
<feature type="disulfide bond" evidence="16">
    <location>
        <begin position="24"/>
        <end position="34"/>
    </location>
</feature>
<evidence type="ECO:0000256" key="1">
    <source>
        <dbReference type="ARBA" id="ARBA00003195"/>
    </source>
</evidence>
<dbReference type="AlphaFoldDB" id="E3KZQ2"/>
<dbReference type="CDD" id="cd24141">
    <property type="entry name" value="NDUFS5-like"/>
    <property type="match status" value="1"/>
</dbReference>
<comment type="subunit">
    <text evidence="5">Mammalian complex I is composed of 45 different subunits. This is a component of the iron-sulfur (IP) fragment of the enzyme.</text>
</comment>
<evidence type="ECO:0000256" key="2">
    <source>
        <dbReference type="ARBA" id="ARBA00004569"/>
    </source>
</evidence>
<comment type="function">
    <text evidence="1">Accessory subunit of the mitochondrial membrane respiratory chain NADH dehydrogenase (Complex I), that is believed not to be involved in catalysis. Complex I functions in the transfer of electrons from NADH to the respiratory chain. The immediate electron acceptor for the enzyme is believed to be ubiquinone.</text>
</comment>
<dbReference type="RefSeq" id="XP_003334196.2">
    <property type="nucleotide sequence ID" value="XM_003334148.2"/>
</dbReference>
<dbReference type="HOGENOM" id="CLU_162182_0_0_1"/>
<evidence type="ECO:0000256" key="13">
    <source>
        <dbReference type="ARBA" id="ARBA00023157"/>
    </source>
</evidence>
<evidence type="ECO:0000256" key="4">
    <source>
        <dbReference type="ARBA" id="ARBA00007372"/>
    </source>
</evidence>
<dbReference type="PROSITE" id="PS51808">
    <property type="entry name" value="CHCH"/>
    <property type="match status" value="1"/>
</dbReference>
<evidence type="ECO:0000256" key="15">
    <source>
        <dbReference type="ARBA" id="ARBA00032739"/>
    </source>
</evidence>
<protein>
    <recommendedName>
        <fullName evidence="6">NADH dehydrogenase [ubiquinone] iron-sulfur protein 5</fullName>
    </recommendedName>
    <alternativeName>
        <fullName evidence="14">Complex I-15 kDa</fullName>
    </alternativeName>
    <alternativeName>
        <fullName evidence="15">NADH-ubiquinone oxidoreductase 15 kDa subunit</fullName>
    </alternativeName>
</protein>
<dbReference type="GeneID" id="10545428"/>
<evidence type="ECO:0000256" key="6">
    <source>
        <dbReference type="ARBA" id="ARBA00013482"/>
    </source>
</evidence>
<reference evidence="18" key="2">
    <citation type="journal article" date="2011" name="Proc. Natl. Acad. Sci. U.S.A.">
        <title>Obligate biotrophy features unraveled by the genomic analysis of rust fungi.</title>
        <authorList>
            <person name="Duplessis S."/>
            <person name="Cuomo C.A."/>
            <person name="Lin Y.-C."/>
            <person name="Aerts A."/>
            <person name="Tisserant E."/>
            <person name="Veneault-Fourrey C."/>
            <person name="Joly D.L."/>
            <person name="Hacquard S."/>
            <person name="Amselem J."/>
            <person name="Cantarel B.L."/>
            <person name="Chiu R."/>
            <person name="Coutinho P.M."/>
            <person name="Feau N."/>
            <person name="Field M."/>
            <person name="Frey P."/>
            <person name="Gelhaye E."/>
            <person name="Goldberg J."/>
            <person name="Grabherr M.G."/>
            <person name="Kodira C.D."/>
            <person name="Kohler A."/>
            <person name="Kuees U."/>
            <person name="Lindquist E.A."/>
            <person name="Lucas S.M."/>
            <person name="Mago R."/>
            <person name="Mauceli E."/>
            <person name="Morin E."/>
            <person name="Murat C."/>
            <person name="Pangilinan J.L."/>
            <person name="Park R."/>
            <person name="Pearson M."/>
            <person name="Quesneville H."/>
            <person name="Rouhier N."/>
            <person name="Sakthikumar S."/>
            <person name="Salamov A.A."/>
            <person name="Schmutz J."/>
            <person name="Selles B."/>
            <person name="Shapiro H."/>
            <person name="Tanguay P."/>
            <person name="Tuskan G.A."/>
            <person name="Henrissat B."/>
            <person name="Van de Peer Y."/>
            <person name="Rouze P."/>
            <person name="Ellis J.G."/>
            <person name="Dodds P.N."/>
            <person name="Schein J.E."/>
            <person name="Zhong S."/>
            <person name="Hamelin R.C."/>
            <person name="Grigoriev I.V."/>
            <person name="Szabo L.J."/>
            <person name="Martin F."/>
        </authorList>
    </citation>
    <scope>NUCLEOTIDE SEQUENCE [LARGE SCALE GENOMIC DNA]</scope>
    <source>
        <strain evidence="18">CRL 75-36-700-3 / race SCCL</strain>
    </source>
</reference>
<dbReference type="GO" id="GO:0032981">
    <property type="term" value="P:mitochondrial respiratory chain complex I assembly"/>
    <property type="evidence" value="ECO:0000318"/>
    <property type="project" value="GO_Central"/>
</dbReference>
<evidence type="ECO:0000256" key="11">
    <source>
        <dbReference type="ARBA" id="ARBA00023128"/>
    </source>
</evidence>
<keyword evidence="12" id="KW-0472">Membrane</keyword>
<evidence type="ECO:0000256" key="8">
    <source>
        <dbReference type="ARBA" id="ARBA00022660"/>
    </source>
</evidence>
<accession>E3KZQ2</accession>
<evidence type="ECO:0000256" key="5">
    <source>
        <dbReference type="ARBA" id="ARBA00011261"/>
    </source>
</evidence>
<dbReference type="KEGG" id="pgr:PGTG_15433"/>
<reference key="1">
    <citation type="submission" date="2007-01" db="EMBL/GenBank/DDBJ databases">
        <title>The Genome Sequence of Puccinia graminis f. sp. tritici Strain CRL 75-36-700-3.</title>
        <authorList>
            <consortium name="The Broad Institute Genome Sequencing Platform"/>
            <person name="Birren B."/>
            <person name="Lander E."/>
            <person name="Galagan J."/>
            <person name="Nusbaum C."/>
            <person name="Devon K."/>
            <person name="Cuomo C."/>
            <person name="Jaffe D."/>
            <person name="Butler J."/>
            <person name="Alvarez P."/>
            <person name="Gnerre S."/>
            <person name="Grabherr M."/>
            <person name="Mauceli E."/>
            <person name="Brockman W."/>
            <person name="Young S."/>
            <person name="LaButti K."/>
            <person name="Sykes S."/>
            <person name="DeCaprio D."/>
            <person name="Crawford M."/>
            <person name="Koehrsen M."/>
            <person name="Engels R."/>
            <person name="Montgomery P."/>
            <person name="Pearson M."/>
            <person name="Howarth C."/>
            <person name="Larson L."/>
            <person name="White J."/>
            <person name="Zeng Q."/>
            <person name="Kodira C."/>
            <person name="Yandava C."/>
            <person name="Alvarado L."/>
            <person name="O'Leary S."/>
            <person name="Szabo L."/>
            <person name="Dean R."/>
            <person name="Schein J."/>
        </authorList>
    </citation>
    <scope>NUCLEOTIDE SEQUENCE</scope>
    <source>
        <strain>CRL 75-36-700-3</strain>
    </source>
</reference>
<keyword evidence="13 16" id="KW-1015">Disulfide bond</keyword>
<dbReference type="Proteomes" id="UP000008783">
    <property type="component" value="Unassembled WGS sequence"/>
</dbReference>
<dbReference type="STRING" id="418459.E3KZQ2"/>
<keyword evidence="7" id="KW-0813">Transport</keyword>
<dbReference type="GO" id="GO:0005743">
    <property type="term" value="C:mitochondrial inner membrane"/>
    <property type="evidence" value="ECO:0007669"/>
    <property type="project" value="UniProtKB-SubCell"/>
</dbReference>
<evidence type="ECO:0000256" key="10">
    <source>
        <dbReference type="ARBA" id="ARBA00022982"/>
    </source>
</evidence>
<dbReference type="EMBL" id="DS178325">
    <property type="protein sequence ID" value="EFP89777.2"/>
    <property type="molecule type" value="Genomic_DNA"/>
</dbReference>
<evidence type="ECO:0000256" key="9">
    <source>
        <dbReference type="ARBA" id="ARBA00022792"/>
    </source>
</evidence>
<keyword evidence="8" id="KW-0679">Respiratory chain</keyword>
<evidence type="ECO:0000256" key="16">
    <source>
        <dbReference type="PIRSR" id="PIRSR619342-50"/>
    </source>
</evidence>
<evidence type="ECO:0000313" key="17">
    <source>
        <dbReference type="EMBL" id="EFP89777.2"/>
    </source>
</evidence>
<gene>
    <name evidence="17" type="ORF">PGTG_15433</name>
</gene>
<dbReference type="PANTHER" id="PTHR15224">
    <property type="entry name" value="NADH DEHYDROGENASE [UBIQUINONE] IRON-SULFUR PROTEIN 5"/>
    <property type="match status" value="1"/>
</dbReference>
<proteinExistence type="inferred from homology"/>
<keyword evidence="9" id="KW-0999">Mitochondrion inner membrane</keyword>
<dbReference type="InParanoid" id="E3KZQ2"/>
<keyword evidence="10" id="KW-0249">Electron transport</keyword>
<name>E3KZQ2_PUCGT</name>
<keyword evidence="18" id="KW-1185">Reference proteome</keyword>
<organism evidence="17 18">
    <name type="scientific">Puccinia graminis f. sp. tritici (strain CRL 75-36-700-3 / race SCCL)</name>
    <name type="common">Black stem rust fungus</name>
    <dbReference type="NCBI Taxonomy" id="418459"/>
    <lineage>
        <taxon>Eukaryota</taxon>
        <taxon>Fungi</taxon>
        <taxon>Dikarya</taxon>
        <taxon>Basidiomycota</taxon>
        <taxon>Pucciniomycotina</taxon>
        <taxon>Pucciniomycetes</taxon>
        <taxon>Pucciniales</taxon>
        <taxon>Pucciniaceae</taxon>
        <taxon>Puccinia</taxon>
    </lineage>
</organism>
<sequence>MSSGFSYSGKRPRCFEFWQEFQKCYAGADFPEDCRPQVEDYNECLSHKKEIARAKTLQENFSKKQAQQLEKQKLEENVTQSGIISLGLLSRARADKEAQKNQTTAPIQ</sequence>
<dbReference type="GO" id="GO:0005758">
    <property type="term" value="C:mitochondrial intermembrane space"/>
    <property type="evidence" value="ECO:0007669"/>
    <property type="project" value="UniProtKB-SubCell"/>
</dbReference>
<comment type="subcellular location">
    <subcellularLocation>
        <location evidence="3">Mitochondrion inner membrane</location>
        <topology evidence="3">Peripheral membrane protein</topology>
    </subcellularLocation>
    <subcellularLocation>
        <location evidence="2">Mitochondrion intermembrane space</location>
    </subcellularLocation>
</comment>